<dbReference type="EMBL" id="FOSB01000004">
    <property type="protein sequence ID" value="SFJ78257.1"/>
    <property type="molecule type" value="Genomic_DNA"/>
</dbReference>
<reference evidence="3" key="1">
    <citation type="submission" date="2016-10" db="EMBL/GenBank/DDBJ databases">
        <authorList>
            <person name="Varghese N."/>
            <person name="Submissions S."/>
        </authorList>
    </citation>
    <scope>NUCLEOTIDE SEQUENCE [LARGE SCALE GENOMIC DNA]</scope>
    <source>
        <strain evidence="3">CGMCC 1.3704</strain>
    </source>
</reference>
<organism evidence="2 3">
    <name type="scientific">Halobacillus dabanensis</name>
    <dbReference type="NCBI Taxonomy" id="240302"/>
    <lineage>
        <taxon>Bacteria</taxon>
        <taxon>Bacillati</taxon>
        <taxon>Bacillota</taxon>
        <taxon>Bacilli</taxon>
        <taxon>Bacillales</taxon>
        <taxon>Bacillaceae</taxon>
        <taxon>Halobacillus</taxon>
    </lineage>
</organism>
<proteinExistence type="predicted"/>
<evidence type="ECO:0000313" key="2">
    <source>
        <dbReference type="EMBL" id="SFJ78257.1"/>
    </source>
</evidence>
<keyword evidence="3" id="KW-1185">Reference proteome</keyword>
<protein>
    <submittedName>
        <fullName evidence="2">Uncharacterized protein</fullName>
    </submittedName>
</protein>
<sequence length="174" mass="20839">MFKNRLFKNVLFRWMPHKEQSICEKRLVKVIKRLKVQDFNFNWDRNSCFVEFTYQGEGYRLEHSVEKAKEKGIILRNGLDCLNELTQSLEDLCMIIDRGMYDFDTWIAGMKQTPSTPETPEVREEIHLKRTAVGKQPSEEHWREETIPLKPDTSFDKYDEGNHKNHNIKRTQFK</sequence>
<accession>A0A1I3U8Z4</accession>
<evidence type="ECO:0000313" key="3">
    <source>
        <dbReference type="Proteomes" id="UP000183557"/>
    </source>
</evidence>
<gene>
    <name evidence="2" type="ORF">SAMN04487936_104182</name>
</gene>
<dbReference type="RefSeq" id="WP_075036160.1">
    <property type="nucleotide sequence ID" value="NZ_FOSB01000004.1"/>
</dbReference>
<feature type="compositionally biased region" description="Basic residues" evidence="1">
    <location>
        <begin position="164"/>
        <end position="174"/>
    </location>
</feature>
<feature type="region of interest" description="Disordered" evidence="1">
    <location>
        <begin position="130"/>
        <end position="174"/>
    </location>
</feature>
<dbReference type="OrthoDB" id="2703450at2"/>
<feature type="compositionally biased region" description="Basic and acidic residues" evidence="1">
    <location>
        <begin position="137"/>
        <end position="163"/>
    </location>
</feature>
<evidence type="ECO:0000256" key="1">
    <source>
        <dbReference type="SAM" id="MobiDB-lite"/>
    </source>
</evidence>
<dbReference type="Proteomes" id="UP000183557">
    <property type="component" value="Unassembled WGS sequence"/>
</dbReference>
<dbReference type="AlphaFoldDB" id="A0A1I3U8Z4"/>
<name>A0A1I3U8Z4_HALDA</name>